<sequence>MPARDFGAMCSALVLTRTTKKLALELEIDPSDHTNREQWWKWLAYGLFSRRARACSTLETLVISGLGRLTGADVRVFTSVLASQHPEETLCGTSRGVMGEKDATLMCGARIRWNFDEGVQSNFLTLDTPIEFVRIFSDDDTSDWVNILIAGFGRCQVRRRDLEFHDEPPAIRGSGGITSLTLGFPESDNVATLTLSSLIKAIGPSLRTLVLDGPKKVYSREFNENEIIQSCPNLLELTLARDIIEVQLDFRKYRATNTPIPELTAPWFDVLKLADYLSAPENPLTKCARRLKFCVKYITSLRSNFCMSIDKDENCSLDHTGKSPRDPNINKTNDLNQVYTANRK</sequence>
<keyword evidence="2" id="KW-1185">Reference proteome</keyword>
<dbReference type="InParanoid" id="G5A8K1"/>
<evidence type="ECO:0000313" key="1">
    <source>
        <dbReference type="EMBL" id="EGZ08227.1"/>
    </source>
</evidence>
<dbReference type="AlphaFoldDB" id="G5A8K1"/>
<dbReference type="GeneID" id="20647840"/>
<accession>G5A8K1</accession>
<evidence type="ECO:0000313" key="2">
    <source>
        <dbReference type="Proteomes" id="UP000002640"/>
    </source>
</evidence>
<dbReference type="KEGG" id="psoj:PHYSODRAFT_340046"/>
<gene>
    <name evidence="1" type="ORF">PHYSODRAFT_340046</name>
</gene>
<dbReference type="EMBL" id="JH159161">
    <property type="protein sequence ID" value="EGZ08227.1"/>
    <property type="molecule type" value="Genomic_DNA"/>
</dbReference>
<dbReference type="RefSeq" id="XP_009536399.1">
    <property type="nucleotide sequence ID" value="XM_009538104.1"/>
</dbReference>
<reference evidence="1 2" key="1">
    <citation type="journal article" date="2006" name="Science">
        <title>Phytophthora genome sequences uncover evolutionary origins and mechanisms of pathogenesis.</title>
        <authorList>
            <person name="Tyler B.M."/>
            <person name="Tripathy S."/>
            <person name="Zhang X."/>
            <person name="Dehal P."/>
            <person name="Jiang R.H."/>
            <person name="Aerts A."/>
            <person name="Arredondo F.D."/>
            <person name="Baxter L."/>
            <person name="Bensasson D."/>
            <person name="Beynon J.L."/>
            <person name="Chapman J."/>
            <person name="Damasceno C.M."/>
            <person name="Dorrance A.E."/>
            <person name="Dou D."/>
            <person name="Dickerman A.W."/>
            <person name="Dubchak I.L."/>
            <person name="Garbelotto M."/>
            <person name="Gijzen M."/>
            <person name="Gordon S.G."/>
            <person name="Govers F."/>
            <person name="Grunwald N.J."/>
            <person name="Huang W."/>
            <person name="Ivors K.L."/>
            <person name="Jones R.W."/>
            <person name="Kamoun S."/>
            <person name="Krampis K."/>
            <person name="Lamour K.H."/>
            <person name="Lee M.K."/>
            <person name="McDonald W.H."/>
            <person name="Medina M."/>
            <person name="Meijer H.J."/>
            <person name="Nordberg E.K."/>
            <person name="Maclean D.J."/>
            <person name="Ospina-Giraldo M.D."/>
            <person name="Morris P.F."/>
            <person name="Phuntumart V."/>
            <person name="Putnam N.H."/>
            <person name="Rash S."/>
            <person name="Rose J.K."/>
            <person name="Sakihama Y."/>
            <person name="Salamov A.A."/>
            <person name="Savidor A."/>
            <person name="Scheuring C.F."/>
            <person name="Smith B.M."/>
            <person name="Sobral B.W."/>
            <person name="Terry A."/>
            <person name="Torto-Alalibo T.A."/>
            <person name="Win J."/>
            <person name="Xu Z."/>
            <person name="Zhang H."/>
            <person name="Grigoriev I.V."/>
            <person name="Rokhsar D.S."/>
            <person name="Boore J.L."/>
        </authorList>
    </citation>
    <scope>NUCLEOTIDE SEQUENCE [LARGE SCALE GENOMIC DNA]</scope>
    <source>
        <strain evidence="1 2">P6497</strain>
    </source>
</reference>
<proteinExistence type="predicted"/>
<name>G5A8K1_PHYSP</name>
<organism evidence="1 2">
    <name type="scientific">Phytophthora sojae (strain P6497)</name>
    <name type="common">Soybean stem and root rot agent</name>
    <name type="synonym">Phytophthora megasperma f. sp. glycines</name>
    <dbReference type="NCBI Taxonomy" id="1094619"/>
    <lineage>
        <taxon>Eukaryota</taxon>
        <taxon>Sar</taxon>
        <taxon>Stramenopiles</taxon>
        <taxon>Oomycota</taxon>
        <taxon>Peronosporomycetes</taxon>
        <taxon>Peronosporales</taxon>
        <taxon>Peronosporaceae</taxon>
        <taxon>Phytophthora</taxon>
    </lineage>
</organism>
<protein>
    <submittedName>
        <fullName evidence="1">Uncharacterized protein</fullName>
    </submittedName>
</protein>
<dbReference type="Proteomes" id="UP000002640">
    <property type="component" value="Unassembled WGS sequence"/>
</dbReference>